<dbReference type="Pfam" id="PF00078">
    <property type="entry name" value="RVT_1"/>
    <property type="match status" value="1"/>
</dbReference>
<evidence type="ECO:0000256" key="3">
    <source>
        <dbReference type="ARBA" id="ARBA00022695"/>
    </source>
</evidence>
<keyword evidence="4" id="KW-0479">Metal-binding</keyword>
<gene>
    <name evidence="11" type="ORF">DDR33_24270</name>
</gene>
<dbReference type="InterPro" id="IPR000477">
    <property type="entry name" value="RT_dom"/>
</dbReference>
<keyword evidence="12" id="KW-1185">Reference proteome</keyword>
<comment type="catalytic activity">
    <reaction evidence="9">
        <text>DNA(n) + a 2'-deoxyribonucleoside 5'-triphosphate = DNA(n+1) + diphosphate</text>
        <dbReference type="Rhea" id="RHEA:22508"/>
        <dbReference type="Rhea" id="RHEA-COMP:17339"/>
        <dbReference type="Rhea" id="RHEA-COMP:17340"/>
        <dbReference type="ChEBI" id="CHEBI:33019"/>
        <dbReference type="ChEBI" id="CHEBI:61560"/>
        <dbReference type="ChEBI" id="CHEBI:173112"/>
        <dbReference type="EC" id="2.7.7.49"/>
    </reaction>
</comment>
<keyword evidence="5" id="KW-0460">Magnesium</keyword>
<keyword evidence="3" id="KW-0548">Nucleotidyltransferase</keyword>
<evidence type="ECO:0000256" key="9">
    <source>
        <dbReference type="ARBA" id="ARBA00048173"/>
    </source>
</evidence>
<evidence type="ECO:0000256" key="1">
    <source>
        <dbReference type="ARBA" id="ARBA00012493"/>
    </source>
</evidence>
<sequence>MKQQASKNIYIMKLTKNQCEYIVKRFREMRTREDFLHLANYAKKIIYGEKAYDFKLNQLTYYSNPRVNPNRYRTFTVKKKSGGVRMIHAPTKGLMEIQKSLNLILNCVFNAHSSAFGFVPGKSIRDNAAVHAGNYYVYNIDLKDFFFSIDQARVWKCFQLAPFLLGKKTDTLNDEKGKNLEVVNMISALCCAEIETGMQQTDGTLNIVKKNVVPQGAPTSPIVTNIVCQRLDFLLAAAAKRFGLKYSRYADDITFSSLHNVYQTDSDFIAEIKRVIKEQGFQINSSKTRLQKMDERQTVTGLVVNKNVNVPRNYIKKMRSWLYLWERYGYEKTYSFFLNDYIRDKGHLKKRTPDMANVLRGKLEFLKIVKGTDDKVYQQLNNRYTVLIARNRKDSLNDRLLNYWELHGLHAAWEHFKAETGIMTIDKFLDKLLKETVTDDERKNKLLKLIQSSLNTSSLLTKSTSKFTIPDNEKLNMPKRVADFMSLFDDPAGLKYLTHDFDESDQIFDIESFLPQTRKVFEDKTKPGNLTIPSSLWKIVYEFAFSETPDWNKGCKDGWSLPDRIKWSIDSKKHLKRNEGFAATIESFRKLTRIEAPELKRLINQIVKEKLGDKYPECTIKLKDCEKADFYTHVAYFSEAIKLLLDGFNKRIGECKEIAITYTRKNDDPYRLRIITLEHVGSFPMKPLDDFFRDLGNGKGELADARNKLTGYCDWAIETIWDSKLVRITLLGAGNEIEYLPNTKEVSNRITGFTHILTFYQK</sequence>
<feature type="domain" description="Reverse transcriptase" evidence="10">
    <location>
        <begin position="58"/>
        <end position="304"/>
    </location>
</feature>
<proteinExistence type="inferred from homology"/>
<dbReference type="PANTHER" id="PTHR34047">
    <property type="entry name" value="NUCLEAR INTRON MATURASE 1, MITOCHONDRIAL-RELATED"/>
    <property type="match status" value="1"/>
</dbReference>
<protein>
    <recommendedName>
        <fullName evidence="1">RNA-directed DNA polymerase</fullName>
        <ecNumber evidence="1">2.7.7.49</ecNumber>
    </recommendedName>
</protein>
<keyword evidence="2" id="KW-0808">Transferase</keyword>
<comment type="similarity">
    <text evidence="8">Belongs to the bacterial reverse transcriptase family.</text>
</comment>
<evidence type="ECO:0000313" key="12">
    <source>
        <dbReference type="Proteomes" id="UP000245647"/>
    </source>
</evidence>
<organism evidence="11 12">
    <name type="scientific">Pararcticibacter amylolyticus</name>
    <dbReference type="NCBI Taxonomy" id="2173175"/>
    <lineage>
        <taxon>Bacteria</taxon>
        <taxon>Pseudomonadati</taxon>
        <taxon>Bacteroidota</taxon>
        <taxon>Sphingobacteriia</taxon>
        <taxon>Sphingobacteriales</taxon>
        <taxon>Sphingobacteriaceae</taxon>
        <taxon>Pararcticibacter</taxon>
    </lineage>
</organism>
<name>A0A2U2P9I1_9SPHI</name>
<dbReference type="GO" id="GO:0051607">
    <property type="term" value="P:defense response to virus"/>
    <property type="evidence" value="ECO:0007669"/>
    <property type="project" value="UniProtKB-KW"/>
</dbReference>
<dbReference type="InterPro" id="IPR054731">
    <property type="entry name" value="HisKin-conflict"/>
</dbReference>
<evidence type="ECO:0000256" key="5">
    <source>
        <dbReference type="ARBA" id="ARBA00022842"/>
    </source>
</evidence>
<dbReference type="Pfam" id="PF22561">
    <property type="entry name" value="HisKin-conflict"/>
    <property type="match status" value="1"/>
</dbReference>
<dbReference type="EMBL" id="QEAS01000037">
    <property type="protein sequence ID" value="PWG78058.1"/>
    <property type="molecule type" value="Genomic_DNA"/>
</dbReference>
<evidence type="ECO:0000256" key="2">
    <source>
        <dbReference type="ARBA" id="ARBA00022679"/>
    </source>
</evidence>
<keyword evidence="7" id="KW-0051">Antiviral defense</keyword>
<accession>A0A2U2P9I1</accession>
<dbReference type="SUPFAM" id="SSF56672">
    <property type="entry name" value="DNA/RNA polymerases"/>
    <property type="match status" value="1"/>
</dbReference>
<evidence type="ECO:0000313" key="11">
    <source>
        <dbReference type="EMBL" id="PWG78058.1"/>
    </source>
</evidence>
<dbReference type="GO" id="GO:0003964">
    <property type="term" value="F:RNA-directed DNA polymerase activity"/>
    <property type="evidence" value="ECO:0007669"/>
    <property type="project" value="UniProtKB-KW"/>
</dbReference>
<dbReference type="PRINTS" id="PR00866">
    <property type="entry name" value="RNADNAPOLMS"/>
</dbReference>
<dbReference type="PANTHER" id="PTHR34047:SF7">
    <property type="entry name" value="RNA-DIRECTED DNA POLYMERASE"/>
    <property type="match status" value="1"/>
</dbReference>
<evidence type="ECO:0000256" key="6">
    <source>
        <dbReference type="ARBA" id="ARBA00022918"/>
    </source>
</evidence>
<reference evidence="11 12" key="1">
    <citation type="submission" date="2018-04" db="EMBL/GenBank/DDBJ databases">
        <title>Pedobacter chongqingensis sp. nov., isolated from a rottenly hemp rope.</title>
        <authorList>
            <person name="Cai Y."/>
        </authorList>
    </citation>
    <scope>NUCLEOTIDE SEQUENCE [LARGE SCALE GENOMIC DNA]</scope>
    <source>
        <strain evidence="11 12">FJ4-8</strain>
    </source>
</reference>
<keyword evidence="6" id="KW-0695">RNA-directed DNA polymerase</keyword>
<evidence type="ECO:0000259" key="10">
    <source>
        <dbReference type="PROSITE" id="PS50878"/>
    </source>
</evidence>
<evidence type="ECO:0000256" key="8">
    <source>
        <dbReference type="ARBA" id="ARBA00034120"/>
    </source>
</evidence>
<dbReference type="InterPro" id="IPR000123">
    <property type="entry name" value="Reverse_transcriptase_msDNA"/>
</dbReference>
<dbReference type="EC" id="2.7.7.49" evidence="1"/>
<evidence type="ECO:0000256" key="7">
    <source>
        <dbReference type="ARBA" id="ARBA00023118"/>
    </source>
</evidence>
<dbReference type="InterPro" id="IPR043502">
    <property type="entry name" value="DNA/RNA_pol_sf"/>
</dbReference>
<dbReference type="PROSITE" id="PS50878">
    <property type="entry name" value="RT_POL"/>
    <property type="match status" value="1"/>
</dbReference>
<dbReference type="Proteomes" id="UP000245647">
    <property type="component" value="Unassembled WGS sequence"/>
</dbReference>
<dbReference type="GO" id="GO:0003723">
    <property type="term" value="F:RNA binding"/>
    <property type="evidence" value="ECO:0007669"/>
    <property type="project" value="InterPro"/>
</dbReference>
<dbReference type="AlphaFoldDB" id="A0A2U2P9I1"/>
<evidence type="ECO:0000256" key="4">
    <source>
        <dbReference type="ARBA" id="ARBA00022723"/>
    </source>
</evidence>
<comment type="caution">
    <text evidence="11">The sequence shown here is derived from an EMBL/GenBank/DDBJ whole genome shotgun (WGS) entry which is preliminary data.</text>
</comment>
<dbReference type="CDD" id="cd03487">
    <property type="entry name" value="RT_Bac_retron_II"/>
    <property type="match status" value="1"/>
</dbReference>
<dbReference type="GO" id="GO:0046872">
    <property type="term" value="F:metal ion binding"/>
    <property type="evidence" value="ECO:0007669"/>
    <property type="project" value="UniProtKB-KW"/>
</dbReference>
<dbReference type="InterPro" id="IPR051083">
    <property type="entry name" value="GrpII_Intron_Splice-Mob/Def"/>
</dbReference>